<keyword evidence="3" id="KW-1185">Reference proteome</keyword>
<dbReference type="InterPro" id="IPR009057">
    <property type="entry name" value="Homeodomain-like_sf"/>
</dbReference>
<evidence type="ECO:0000313" key="3">
    <source>
        <dbReference type="Proteomes" id="UP000011666"/>
    </source>
</evidence>
<dbReference type="SUPFAM" id="SSF46689">
    <property type="entry name" value="Homeodomain-like"/>
    <property type="match status" value="1"/>
</dbReference>
<dbReference type="Proteomes" id="UP000011666">
    <property type="component" value="Unassembled WGS sequence"/>
</dbReference>
<dbReference type="Gene3D" id="1.10.357.10">
    <property type="entry name" value="Tetracycline Repressor, domain 2"/>
    <property type="match status" value="1"/>
</dbReference>
<dbReference type="STRING" id="1223545.GS4_08_00440"/>
<dbReference type="InterPro" id="IPR041583">
    <property type="entry name" value="TetR_C_31"/>
</dbReference>
<dbReference type="AlphaFoldDB" id="M0QFS7"/>
<protein>
    <submittedName>
        <fullName evidence="2">Putative TetR family transcriptional regulator</fullName>
    </submittedName>
</protein>
<dbReference type="OrthoDB" id="7506349at2"/>
<evidence type="ECO:0000259" key="1">
    <source>
        <dbReference type="Pfam" id="PF17940"/>
    </source>
</evidence>
<dbReference type="eggNOG" id="COG3226">
    <property type="taxonomic scope" value="Bacteria"/>
</dbReference>
<sequence length="201" mass="22284">MPDRREVFGRAALEVIAGGGVRALTHRAVDVAAGLPPGSVNYYAPSRAKLHQLALVEAYNEMYAIAGRAFTPVIEYMQNVGRPTRDVIVDGTVAFVEAMTDEGRGLVVARHALLIEAQFDDDLRELVTAHRARFIQFTDRIALASNPELPDRYAELTVALIEGLIQQQTLVAHRQFSRPLLRVTVARLYGFRDEVFNIPAT</sequence>
<organism evidence="2 3">
    <name type="scientific">Gordonia soli NBRC 108243</name>
    <dbReference type="NCBI Taxonomy" id="1223545"/>
    <lineage>
        <taxon>Bacteria</taxon>
        <taxon>Bacillati</taxon>
        <taxon>Actinomycetota</taxon>
        <taxon>Actinomycetes</taxon>
        <taxon>Mycobacteriales</taxon>
        <taxon>Gordoniaceae</taxon>
        <taxon>Gordonia</taxon>
    </lineage>
</organism>
<comment type="caution">
    <text evidence="2">The sequence shown here is derived from an EMBL/GenBank/DDBJ whole genome shotgun (WGS) entry which is preliminary data.</text>
</comment>
<accession>M0QFS7</accession>
<reference evidence="2 3" key="1">
    <citation type="submission" date="2013-01" db="EMBL/GenBank/DDBJ databases">
        <title>Whole genome shotgun sequence of Gordonia soli NBRC 108243.</title>
        <authorList>
            <person name="Isaki-Nakamura S."/>
            <person name="Hosoyama A."/>
            <person name="Tsuchikane K."/>
            <person name="Ando Y."/>
            <person name="Baba S."/>
            <person name="Ohji S."/>
            <person name="Hamada M."/>
            <person name="Tamura T."/>
            <person name="Yamazoe A."/>
            <person name="Yamazaki S."/>
            <person name="Fujita N."/>
        </authorList>
    </citation>
    <scope>NUCLEOTIDE SEQUENCE [LARGE SCALE GENOMIC DNA]</scope>
    <source>
        <strain evidence="2 3">NBRC 108243</strain>
    </source>
</reference>
<dbReference type="Pfam" id="PF17940">
    <property type="entry name" value="TetR_C_31"/>
    <property type="match status" value="1"/>
</dbReference>
<gene>
    <name evidence="2" type="ORF">GS4_08_00440</name>
</gene>
<feature type="domain" description="Tetracyclin repressor-like C-terminal group 31" evidence="1">
    <location>
        <begin position="84"/>
        <end position="188"/>
    </location>
</feature>
<name>M0QFS7_9ACTN</name>
<dbReference type="RefSeq" id="WP_007618682.1">
    <property type="nucleotide sequence ID" value="NZ_BANX01000008.1"/>
</dbReference>
<proteinExistence type="predicted"/>
<evidence type="ECO:0000313" key="2">
    <source>
        <dbReference type="EMBL" id="GAC67460.1"/>
    </source>
</evidence>
<dbReference type="EMBL" id="BANX01000008">
    <property type="protein sequence ID" value="GAC67460.1"/>
    <property type="molecule type" value="Genomic_DNA"/>
</dbReference>